<evidence type="ECO:0000313" key="1">
    <source>
        <dbReference type="EMBL" id="MBX51669.1"/>
    </source>
</evidence>
<dbReference type="EMBL" id="GGEC01071185">
    <property type="protein sequence ID" value="MBX51669.1"/>
    <property type="molecule type" value="Transcribed_RNA"/>
</dbReference>
<sequence>MSCKIAIKNIKKFFEFLPKCRQLNKDTKF</sequence>
<dbReference type="AlphaFoldDB" id="A0A2P2PAD5"/>
<proteinExistence type="predicted"/>
<accession>A0A2P2PAD5</accession>
<organism evidence="1">
    <name type="scientific">Rhizophora mucronata</name>
    <name type="common">Asiatic mangrove</name>
    <dbReference type="NCBI Taxonomy" id="61149"/>
    <lineage>
        <taxon>Eukaryota</taxon>
        <taxon>Viridiplantae</taxon>
        <taxon>Streptophyta</taxon>
        <taxon>Embryophyta</taxon>
        <taxon>Tracheophyta</taxon>
        <taxon>Spermatophyta</taxon>
        <taxon>Magnoliopsida</taxon>
        <taxon>eudicotyledons</taxon>
        <taxon>Gunneridae</taxon>
        <taxon>Pentapetalae</taxon>
        <taxon>rosids</taxon>
        <taxon>fabids</taxon>
        <taxon>Malpighiales</taxon>
        <taxon>Rhizophoraceae</taxon>
        <taxon>Rhizophora</taxon>
    </lineage>
</organism>
<name>A0A2P2PAD5_RHIMU</name>
<reference evidence="1" key="1">
    <citation type="submission" date="2018-02" db="EMBL/GenBank/DDBJ databases">
        <title>Rhizophora mucronata_Transcriptome.</title>
        <authorList>
            <person name="Meera S.P."/>
            <person name="Sreeshan A."/>
            <person name="Augustine A."/>
        </authorList>
    </citation>
    <scope>NUCLEOTIDE SEQUENCE</scope>
    <source>
        <tissue evidence="1">Leaf</tissue>
    </source>
</reference>
<protein>
    <submittedName>
        <fullName evidence="1">Uncharacterized protein</fullName>
    </submittedName>
</protein>